<proteinExistence type="predicted"/>
<feature type="non-terminal residue" evidence="2">
    <location>
        <position position="231"/>
    </location>
</feature>
<dbReference type="Proteomes" id="UP000241462">
    <property type="component" value="Unassembled WGS sequence"/>
</dbReference>
<organism evidence="2 3">
    <name type="scientific">Coniella lustricola</name>
    <dbReference type="NCBI Taxonomy" id="2025994"/>
    <lineage>
        <taxon>Eukaryota</taxon>
        <taxon>Fungi</taxon>
        <taxon>Dikarya</taxon>
        <taxon>Ascomycota</taxon>
        <taxon>Pezizomycotina</taxon>
        <taxon>Sordariomycetes</taxon>
        <taxon>Sordariomycetidae</taxon>
        <taxon>Diaporthales</taxon>
        <taxon>Schizoparmaceae</taxon>
        <taxon>Coniella</taxon>
    </lineage>
</organism>
<accession>A0A2T3A615</accession>
<reference evidence="2 3" key="1">
    <citation type="journal article" date="2018" name="Mycol. Prog.">
        <title>Coniella lustricola, a new species from submerged detritus.</title>
        <authorList>
            <person name="Raudabaugh D.B."/>
            <person name="Iturriaga T."/>
            <person name="Carver A."/>
            <person name="Mondo S."/>
            <person name="Pangilinan J."/>
            <person name="Lipzen A."/>
            <person name="He G."/>
            <person name="Amirebrahimi M."/>
            <person name="Grigoriev I.V."/>
            <person name="Miller A.N."/>
        </authorList>
    </citation>
    <scope>NUCLEOTIDE SEQUENCE [LARGE SCALE GENOMIC DNA]</scope>
    <source>
        <strain evidence="2 3">B22-T-1</strain>
    </source>
</reference>
<feature type="region of interest" description="Disordered" evidence="1">
    <location>
        <begin position="193"/>
        <end position="215"/>
    </location>
</feature>
<keyword evidence="3" id="KW-1185">Reference proteome</keyword>
<feature type="region of interest" description="Disordered" evidence="1">
    <location>
        <begin position="1"/>
        <end position="76"/>
    </location>
</feature>
<dbReference type="OrthoDB" id="5279705at2759"/>
<name>A0A2T3A615_9PEZI</name>
<dbReference type="InParanoid" id="A0A2T3A615"/>
<evidence type="ECO:0000313" key="3">
    <source>
        <dbReference type="Proteomes" id="UP000241462"/>
    </source>
</evidence>
<sequence length="231" mass="26160">YQPTKSSPLSSSPVRAPTSPPLTPGDANVRRATQSSPIPASSSSSSTPSFTSKFALRPNRPSPVTQKREAAQESRRKLFLKNVRQRAEDKRWDMRGGEQELLKLEWFSLNADLRQAKNSDLEGTILDSDIEDAAGSREEALRGYHPFSTTSTREDNHFHSADQLDVDDMMVDMFEHDQEQELEALILSLPDEQLMSNHRKPSGTPQWLDDDDDDDDYDALFMDYLSQQQTQ</sequence>
<dbReference type="EMBL" id="KZ678459">
    <property type="protein sequence ID" value="PSR83521.1"/>
    <property type="molecule type" value="Genomic_DNA"/>
</dbReference>
<dbReference type="AlphaFoldDB" id="A0A2T3A615"/>
<dbReference type="STRING" id="2025994.A0A2T3A615"/>
<feature type="compositionally biased region" description="Basic and acidic residues" evidence="1">
    <location>
        <begin position="66"/>
        <end position="76"/>
    </location>
</feature>
<gene>
    <name evidence="2" type="ORF">BD289DRAFT_351490</name>
</gene>
<feature type="compositionally biased region" description="Low complexity" evidence="1">
    <location>
        <begin position="33"/>
        <end position="52"/>
    </location>
</feature>
<evidence type="ECO:0000256" key="1">
    <source>
        <dbReference type="SAM" id="MobiDB-lite"/>
    </source>
</evidence>
<evidence type="ECO:0000313" key="2">
    <source>
        <dbReference type="EMBL" id="PSR83521.1"/>
    </source>
</evidence>
<feature type="compositionally biased region" description="Polar residues" evidence="1">
    <location>
        <begin position="1"/>
        <end position="13"/>
    </location>
</feature>
<protein>
    <submittedName>
        <fullName evidence="2">Uncharacterized protein</fullName>
    </submittedName>
</protein>
<feature type="non-terminal residue" evidence="2">
    <location>
        <position position="1"/>
    </location>
</feature>